<dbReference type="InterPro" id="IPR014001">
    <property type="entry name" value="Helicase_ATP-bd"/>
</dbReference>
<feature type="domain" description="Helicase C-terminal" evidence="7">
    <location>
        <begin position="199"/>
        <end position="369"/>
    </location>
</feature>
<evidence type="ECO:0000313" key="9">
    <source>
        <dbReference type="Proteomes" id="UP000243688"/>
    </source>
</evidence>
<proteinExistence type="predicted"/>
<feature type="domain" description="Helicase ATP-binding" evidence="6">
    <location>
        <begin position="12"/>
        <end position="176"/>
    </location>
</feature>
<dbReference type="GO" id="GO:0005524">
    <property type="term" value="F:ATP binding"/>
    <property type="evidence" value="ECO:0007669"/>
    <property type="project" value="UniProtKB-KW"/>
</dbReference>
<evidence type="ECO:0000313" key="8">
    <source>
        <dbReference type="EMBL" id="PDO09377.1"/>
    </source>
</evidence>
<feature type="compositionally biased region" description="Basic and acidic residues" evidence="5">
    <location>
        <begin position="827"/>
        <end position="839"/>
    </location>
</feature>
<comment type="caution">
    <text evidence="8">The sequence shown here is derived from an EMBL/GenBank/DDBJ whole genome shotgun (WGS) entry which is preliminary data.</text>
</comment>
<evidence type="ECO:0000256" key="2">
    <source>
        <dbReference type="ARBA" id="ARBA00022801"/>
    </source>
</evidence>
<organism evidence="8 9">
    <name type="scientific">Candidatus Reconcilbacillus cellulovorans</name>
    <dbReference type="NCBI Taxonomy" id="1906605"/>
    <lineage>
        <taxon>Bacteria</taxon>
        <taxon>Bacillati</taxon>
        <taxon>Bacillota</taxon>
        <taxon>Bacilli</taxon>
        <taxon>Bacillales</taxon>
        <taxon>Paenibacillaceae</taxon>
        <taxon>Candidatus Reconcilbacillus</taxon>
    </lineage>
</organism>
<reference evidence="8 9" key="1">
    <citation type="submission" date="2016-12" db="EMBL/GenBank/DDBJ databases">
        <title>Candidatus Reconcilibacillus cellulovorans genome.</title>
        <authorList>
            <person name="Kolinko S."/>
            <person name="Wu Y.-W."/>
            <person name="Tachea F."/>
            <person name="Denzel E."/>
            <person name="Hiras J."/>
            <person name="Baecker N."/>
            <person name="Chan L.J."/>
            <person name="Eichorst S.A."/>
            <person name="Frey D."/>
            <person name="Adams P.D."/>
            <person name="Pray T."/>
            <person name="Tanjore D."/>
            <person name="Petzold C.J."/>
            <person name="Gladden J.M."/>
            <person name="Simmons B.A."/>
            <person name="Singer S.W."/>
        </authorList>
    </citation>
    <scope>NUCLEOTIDE SEQUENCE [LARGE SCALE GENOMIC DNA]</scope>
    <source>
        <strain evidence="8">JTherm</strain>
    </source>
</reference>
<dbReference type="SMART" id="SM00490">
    <property type="entry name" value="HELICc"/>
    <property type="match status" value="1"/>
</dbReference>
<dbReference type="InterPro" id="IPR056329">
    <property type="entry name" value="CON_HrpB"/>
</dbReference>
<dbReference type="InterPro" id="IPR007502">
    <property type="entry name" value="Helicase-assoc_dom"/>
</dbReference>
<protein>
    <submittedName>
        <fullName evidence="8">ATP-dependent helicase HrpB</fullName>
    </submittedName>
</protein>
<dbReference type="Pfam" id="PF04408">
    <property type="entry name" value="WHD_HA2"/>
    <property type="match status" value="1"/>
</dbReference>
<dbReference type="InterPro" id="IPR010225">
    <property type="entry name" value="HrpB"/>
</dbReference>
<dbReference type="InterPro" id="IPR001650">
    <property type="entry name" value="Helicase_C-like"/>
</dbReference>
<dbReference type="Gene3D" id="3.40.50.300">
    <property type="entry name" value="P-loop containing nucleotide triphosphate hydrolases"/>
    <property type="match status" value="2"/>
</dbReference>
<dbReference type="NCBIfam" id="TIGR01970">
    <property type="entry name" value="DEAH_box_HrpB"/>
    <property type="match status" value="1"/>
</dbReference>
<dbReference type="Pfam" id="PF00271">
    <property type="entry name" value="Helicase_C"/>
    <property type="match status" value="1"/>
</dbReference>
<dbReference type="InterPro" id="IPR011545">
    <property type="entry name" value="DEAD/DEAH_box_helicase_dom"/>
</dbReference>
<feature type="region of interest" description="Disordered" evidence="5">
    <location>
        <begin position="827"/>
        <end position="848"/>
    </location>
</feature>
<dbReference type="GO" id="GO:0003676">
    <property type="term" value="F:nucleic acid binding"/>
    <property type="evidence" value="ECO:0007669"/>
    <property type="project" value="InterPro"/>
</dbReference>
<dbReference type="PANTHER" id="PTHR43519">
    <property type="entry name" value="ATP-DEPENDENT RNA HELICASE HRPB"/>
    <property type="match status" value="1"/>
</dbReference>
<dbReference type="Pfam" id="PF08482">
    <property type="entry name" value="HrpB_C"/>
    <property type="match status" value="1"/>
</dbReference>
<keyword evidence="4" id="KW-0067">ATP-binding</keyword>
<dbReference type="PROSITE" id="PS51192">
    <property type="entry name" value="HELICASE_ATP_BIND_1"/>
    <property type="match status" value="1"/>
</dbReference>
<evidence type="ECO:0000256" key="3">
    <source>
        <dbReference type="ARBA" id="ARBA00022806"/>
    </source>
</evidence>
<evidence type="ECO:0000259" key="7">
    <source>
        <dbReference type="PROSITE" id="PS51194"/>
    </source>
</evidence>
<gene>
    <name evidence="8" type="ORF">BLM47_12950</name>
</gene>
<evidence type="ECO:0000256" key="4">
    <source>
        <dbReference type="ARBA" id="ARBA00022840"/>
    </source>
</evidence>
<dbReference type="InterPro" id="IPR049614">
    <property type="entry name" value="HrpB_DEXH"/>
</dbReference>
<dbReference type="AlphaFoldDB" id="A0A2A6DY01"/>
<dbReference type="Gene3D" id="1.20.120.1080">
    <property type="match status" value="1"/>
</dbReference>
<dbReference type="Pfam" id="PF00270">
    <property type="entry name" value="DEAD"/>
    <property type="match status" value="1"/>
</dbReference>
<evidence type="ECO:0000256" key="5">
    <source>
        <dbReference type="SAM" id="MobiDB-lite"/>
    </source>
</evidence>
<dbReference type="SMART" id="SM00847">
    <property type="entry name" value="HA2"/>
    <property type="match status" value="1"/>
</dbReference>
<dbReference type="SMART" id="SM00487">
    <property type="entry name" value="DEXDc"/>
    <property type="match status" value="1"/>
</dbReference>
<keyword evidence="3 8" id="KW-0347">Helicase</keyword>
<dbReference type="InterPro" id="IPR027417">
    <property type="entry name" value="P-loop_NTPase"/>
</dbReference>
<dbReference type="GO" id="GO:0016787">
    <property type="term" value="F:hydrolase activity"/>
    <property type="evidence" value="ECO:0007669"/>
    <property type="project" value="UniProtKB-KW"/>
</dbReference>
<dbReference type="EMBL" id="MOXJ01000043">
    <property type="protein sequence ID" value="PDO09377.1"/>
    <property type="molecule type" value="Genomic_DNA"/>
</dbReference>
<dbReference type="PANTHER" id="PTHR43519:SF1">
    <property type="entry name" value="ATP-DEPENDENT RNA HELICASE HRPB"/>
    <property type="match status" value="1"/>
</dbReference>
<dbReference type="PIRSF" id="PIRSF005496">
    <property type="entry name" value="ATP_hel_hrpB"/>
    <property type="match status" value="1"/>
</dbReference>
<dbReference type="InterPro" id="IPR013689">
    <property type="entry name" value="RNA_helicase_ATP-dep_HrpB_C"/>
</dbReference>
<dbReference type="GO" id="GO:0004386">
    <property type="term" value="F:helicase activity"/>
    <property type="evidence" value="ECO:0007669"/>
    <property type="project" value="UniProtKB-KW"/>
</dbReference>
<keyword evidence="1" id="KW-0547">Nucleotide-binding</keyword>
<keyword evidence="2" id="KW-0378">Hydrolase</keyword>
<dbReference type="CDD" id="cd17990">
    <property type="entry name" value="DEXHc_HrpB"/>
    <property type="match status" value="1"/>
</dbReference>
<evidence type="ECO:0000259" key="6">
    <source>
        <dbReference type="PROSITE" id="PS51192"/>
    </source>
</evidence>
<dbReference type="Proteomes" id="UP000243688">
    <property type="component" value="Unassembled WGS sequence"/>
</dbReference>
<name>A0A2A6DY01_9BACL</name>
<dbReference type="Pfam" id="PF24473">
    <property type="entry name" value="CON_HrpB"/>
    <property type="match status" value="1"/>
</dbReference>
<sequence length="848" mass="92470">MLPVETVLPELRRALASAGAAVLTAPPGAGKTTLVPLALLDEPWLGGRRVLMLEPRRLAARTAARRMADMLGERIGDTVGYRMRSETKVGPRTRVEVVTEGVLTRLLRADPTLEGYGIVIFDEFHERSLEADLGLALCLDIRSKLRDDLRILVMSATLQGGPVSALLGGAPVIVCEGRSYPVETFYLDRPVTADEFETAVARAIGRAWNLHGGDMLVFLPGAREIRRVSDLLRDADWSREALIVPLHGSLPQKDQDAALAPPPPGKRKIVLATSVAETSITVEGIRVVVDGGRMRVPRFSPRTGLTRLETVPVSRASAEQRRGRAGRTAPGVCYRLWTRTEDDMLAPDRDPEIVSSDLASLALELAAWGTADPAELRWLDPPPDAAFRQARRLLRELGAIGPDGLLTERGRAMAELGVHPRLAHMMLRAVPLGLARTACELAAMIEETGGFRNGSLDGFLGGSRWGGGDAAVDVRSRLEAYRAGGFDPAIRRRIAERSDRLLQRLSFVSDAIGKDAVGAVETAGAGTDACGLLLAFAYPDRIARRRQDGKFLLASGRGAVLSRTADDPLARSAYIVAAELDDGGADARIFAAAPLSEDDLLRHFGDRLETEHAVEWDRSSRSVRARRRLRLGEIVLREEPFADPDPGAVQEALTRGIRTEGLGILPWTKQALQLRGRMAFMRLHEPDWPDVSDDALLERLEAWLGPHLAGMRGADDLRCLNVAAALSSLLAPEQRRELEACAPTHVVLPDGSRAAIDYGDPSAPALFVRVQQLFGLAETPRIARGRVPLTLHLLSPAGRPVHVTRDLAGFWRGAYFDVRRELRGRYPKHAWPDDPERAKPAARHGSRV</sequence>
<evidence type="ECO:0000256" key="1">
    <source>
        <dbReference type="ARBA" id="ARBA00022741"/>
    </source>
</evidence>
<dbReference type="SUPFAM" id="SSF52540">
    <property type="entry name" value="P-loop containing nucleoside triphosphate hydrolases"/>
    <property type="match status" value="1"/>
</dbReference>
<accession>A0A2A6DY01</accession>
<dbReference type="InterPro" id="IPR048333">
    <property type="entry name" value="HA2_WH"/>
</dbReference>
<dbReference type="PROSITE" id="PS51194">
    <property type="entry name" value="HELICASE_CTER"/>
    <property type="match status" value="1"/>
</dbReference>
<dbReference type="FunFam" id="3.40.50.300:FF:002125">
    <property type="entry name" value="ATP-dependent helicase HrpB"/>
    <property type="match status" value="1"/>
</dbReference>
<dbReference type="CDD" id="cd18791">
    <property type="entry name" value="SF2_C_RHA"/>
    <property type="match status" value="1"/>
</dbReference>